<keyword evidence="2" id="KW-1185">Reference proteome</keyword>
<sequence>MTLAIRKNLRLAAMMKQAGSGPLLGGARSVLRRGLRRVLPEDLRRRLLLRRQARADSRSFEAGNSWFWSHSNAHRWPEIEDRIFVLAAQDNPQLLRDFVGKTLKHYSAVHCMALSLMARSGLVRAMLRDALLSADLSASGELSRRMRQSTAFCADVMAAVAFLLSEEERRGYEKLARACLPRDRAAFNRLLDAQAMVLSDAPLPETGTVDLAPSRRPAQHRLIFTDGLTDMRRLSLLFEGADKVTLIAPANLYGRSSAIEDLALHARPAEIIVAHARSRITRFSRQYHALHEETWRAAEEILTAMEELTGAALQEARPYATLQLADTLFFPALQFAAVEDYLQAPEFDQIIIASQEVKSTASLLRYFASVPGLTEDPRLEFVTLQDQAARRSALREQVSQAFAPPETELAAVEFPRLRRGASGAGFMAEMAADLQESIAQMRRFPATEAAGKPRILYISTAVAAYNSSSAAWLAMLDRHYTQLTGFVGKDLRAFFASASAGEMPAAARVQLLAEPEASHDLLSSMAQALLDQVRRRMIREGRSPHVVKVLEDNAAMIEMKALLGSYRHWFMLRGWLQLMCDEGRPPQAVVISPFRPAFAAMAAAAARHFGIPSLALEPHGLNGAYCRYCKIPTDRYGVISGYFRQAAEKDFGVPAERVDVIGAPRLTLEPGRDPVAAQQAARLALAGKNPGLSFAPDRISVTFFSQPSHQAQMAEVWQSVVTACAALPGISILLKLHPEEGSARADMFLSIAAAAGLSDRLHLISGGATEAIEASDLVLTCYSATATEAAIMGKPVFCIASGAENYPLNQNEVYGGPLYRDAPSLKAALAAFLEDPGPARRSVARFVAEEPQFVTGPEEPLIASVDKLLNSAGALRPAAELPERLVLEGPFEVFRI</sequence>
<comment type="caution">
    <text evidence="1">The sequence shown here is derived from an EMBL/GenBank/DDBJ whole genome shotgun (WGS) entry which is preliminary data.</text>
</comment>
<dbReference type="EMBL" id="JACDXX010000001">
    <property type="protein sequence ID" value="MCB5408442.1"/>
    <property type="molecule type" value="Genomic_DNA"/>
</dbReference>
<name>A0ABS8CGD4_9RHOB</name>
<evidence type="ECO:0008006" key="3">
    <source>
        <dbReference type="Google" id="ProtNLM"/>
    </source>
</evidence>
<dbReference type="InterPro" id="IPR043148">
    <property type="entry name" value="TagF_C"/>
</dbReference>
<dbReference type="RefSeq" id="WP_226933316.1">
    <property type="nucleotide sequence ID" value="NZ_JACDXX010000001.1"/>
</dbReference>
<dbReference type="Proteomes" id="UP001198571">
    <property type="component" value="Unassembled WGS sequence"/>
</dbReference>
<dbReference type="SUPFAM" id="SSF53756">
    <property type="entry name" value="UDP-Glycosyltransferase/glycogen phosphorylase"/>
    <property type="match status" value="1"/>
</dbReference>
<dbReference type="Gene3D" id="3.40.50.12580">
    <property type="match status" value="1"/>
</dbReference>
<evidence type="ECO:0000313" key="2">
    <source>
        <dbReference type="Proteomes" id="UP001198571"/>
    </source>
</evidence>
<proteinExistence type="predicted"/>
<reference evidence="1 2" key="1">
    <citation type="submission" date="2020-07" db="EMBL/GenBank/DDBJ databases">
        <title>Pseudogemmobacter sp. nov., isolated from poultry manure in Taiwan.</title>
        <authorList>
            <person name="Lin S.-Y."/>
            <person name="Tang Y.-S."/>
            <person name="Young C.-C."/>
        </authorList>
    </citation>
    <scope>NUCLEOTIDE SEQUENCE [LARGE SCALE GENOMIC DNA]</scope>
    <source>
        <strain evidence="1 2">CC-YST710</strain>
    </source>
</reference>
<gene>
    <name evidence="1" type="ORF">H0485_00285</name>
</gene>
<protein>
    <recommendedName>
        <fullName evidence="3">Capsule polysaccharide biosynthesis protein</fullName>
    </recommendedName>
</protein>
<accession>A0ABS8CGD4</accession>
<evidence type="ECO:0000313" key="1">
    <source>
        <dbReference type="EMBL" id="MCB5408442.1"/>
    </source>
</evidence>
<organism evidence="1 2">
    <name type="scientific">Pseudogemmobacter faecipullorum</name>
    <dbReference type="NCBI Taxonomy" id="2755041"/>
    <lineage>
        <taxon>Bacteria</taxon>
        <taxon>Pseudomonadati</taxon>
        <taxon>Pseudomonadota</taxon>
        <taxon>Alphaproteobacteria</taxon>
        <taxon>Rhodobacterales</taxon>
        <taxon>Paracoccaceae</taxon>
        <taxon>Pseudogemmobacter</taxon>
    </lineage>
</organism>